<dbReference type="InterPro" id="IPR038336">
    <property type="entry name" value="NET_sf"/>
</dbReference>
<evidence type="ECO:0000256" key="1">
    <source>
        <dbReference type="SAM" id="MobiDB-lite"/>
    </source>
</evidence>
<organism evidence="2 3">
    <name type="scientific">Moumouvirus australiensis</name>
    <dbReference type="NCBI Taxonomy" id="2109587"/>
    <lineage>
        <taxon>Viruses</taxon>
        <taxon>Varidnaviria</taxon>
        <taxon>Bamfordvirae</taxon>
        <taxon>Nucleocytoviricota</taxon>
        <taxon>Megaviricetes</taxon>
        <taxon>Imitervirales</taxon>
        <taxon>Mimiviridae</taxon>
        <taxon>Megamimivirinae</taxon>
        <taxon>Moumouvirus</taxon>
        <taxon>Moumouvirus australiense</taxon>
    </lineage>
</organism>
<proteinExistence type="predicted"/>
<dbReference type="EMBL" id="MG807320">
    <property type="protein sequence ID" value="AVL94829.1"/>
    <property type="molecule type" value="Genomic_DNA"/>
</dbReference>
<sequence length="158" mass="18557">MNPNKSKYSRDDRKHIVESIENLKNDKDYVAIFKILMNDNANSYTQNSNGVFLNLSQVSDDTLDQISKYLKKINKTKKKHIDLDVDIIPNYDISKNERVYKLSNYEKNIIKQRNLKKVLEEDNQYEELRFSAKKSSTKKSSTKKSSTKKSNKQEILDQ</sequence>
<dbReference type="Proteomes" id="UP000289600">
    <property type="component" value="Segment"/>
</dbReference>
<feature type="compositionally biased region" description="Basic residues" evidence="1">
    <location>
        <begin position="131"/>
        <end position="150"/>
    </location>
</feature>
<reference evidence="3" key="1">
    <citation type="submission" date="2018-01" db="EMBL/GenBank/DDBJ databases">
        <title>Testimony of 'menage a trois' revealed by the proteome of Megavirus virophage.</title>
        <authorList>
            <person name="Jeudy S."/>
            <person name="Bertaux L."/>
            <person name="Alempic J.-M."/>
            <person name="Lartigue A."/>
            <person name="Legendre M."/>
            <person name="Philippe N."/>
            <person name="Beucher L."/>
            <person name="Biondi E."/>
            <person name="Juul S."/>
            <person name="Turner D."/>
            <person name="Coute Y."/>
            <person name="Claverie J.-M."/>
            <person name="Abergel C."/>
        </authorList>
    </citation>
    <scope>NUCLEOTIDE SEQUENCE [LARGE SCALE GENOMIC DNA]</scope>
</reference>
<gene>
    <name evidence="2" type="ORF">mc_443</name>
</gene>
<dbReference type="Gene3D" id="1.20.1270.220">
    <property type="match status" value="1"/>
</dbReference>
<name>A0A2P1ELS3_9VIRU</name>
<accession>A0A2P1ELS3</accession>
<keyword evidence="3" id="KW-1185">Reference proteome</keyword>
<protein>
    <submittedName>
        <fullName evidence="2">Uncharacterized protein</fullName>
    </submittedName>
</protein>
<evidence type="ECO:0000313" key="3">
    <source>
        <dbReference type="Proteomes" id="UP000289600"/>
    </source>
</evidence>
<feature type="region of interest" description="Disordered" evidence="1">
    <location>
        <begin position="130"/>
        <end position="158"/>
    </location>
</feature>
<evidence type="ECO:0000313" key="2">
    <source>
        <dbReference type="EMBL" id="AVL94829.1"/>
    </source>
</evidence>